<proteinExistence type="predicted"/>
<evidence type="ECO:0000313" key="1">
    <source>
        <dbReference type="EMBL" id="QPJ63386.1"/>
    </source>
</evidence>
<dbReference type="InterPro" id="IPR002187">
    <property type="entry name" value="N-reg_PII"/>
</dbReference>
<sequence length="115" mass="12502">MRFKAILALVNDDYQEDVITAAKAAGATGATILNARGEGIHNNQSFLGLTVESQKDLLLFLVEDFHANKIMEAIYEAGKLNESGNGIAFSLLVDRAIGLESQLPTMEKDVKDSYI</sequence>
<evidence type="ECO:0000313" key="2">
    <source>
        <dbReference type="Proteomes" id="UP000594688"/>
    </source>
</evidence>
<dbReference type="InterPro" id="IPR011322">
    <property type="entry name" value="N-reg_PII-like_a/b"/>
</dbReference>
<dbReference type="Gene3D" id="3.30.70.120">
    <property type="match status" value="1"/>
</dbReference>
<dbReference type="SUPFAM" id="SSF54913">
    <property type="entry name" value="GlnB-like"/>
    <property type="match status" value="1"/>
</dbReference>
<reference evidence="1 2" key="1">
    <citation type="submission" date="2020-02" db="EMBL/GenBank/DDBJ databases">
        <title>Genomic and physiological characterization of two novel Nitrospinaceae genera.</title>
        <authorList>
            <person name="Mueller A.J."/>
            <person name="Jung M.-Y."/>
            <person name="Strachan C.R."/>
            <person name="Herbold C.W."/>
            <person name="Kirkegaard R.H."/>
            <person name="Daims H."/>
        </authorList>
    </citation>
    <scope>NUCLEOTIDE SEQUENCE [LARGE SCALE GENOMIC DNA]</scope>
    <source>
        <strain evidence="1">EB</strain>
    </source>
</reference>
<dbReference type="EMBL" id="CP048685">
    <property type="protein sequence ID" value="QPJ63386.1"/>
    <property type="molecule type" value="Genomic_DNA"/>
</dbReference>
<dbReference type="KEGG" id="nli:G3M70_16485"/>
<dbReference type="GO" id="GO:0006808">
    <property type="term" value="P:regulation of nitrogen utilization"/>
    <property type="evidence" value="ECO:0007669"/>
    <property type="project" value="InterPro"/>
</dbReference>
<organism evidence="1 2">
    <name type="scientific">Candidatus Nitronauta litoralis</name>
    <dbReference type="NCBI Taxonomy" id="2705533"/>
    <lineage>
        <taxon>Bacteria</taxon>
        <taxon>Pseudomonadati</taxon>
        <taxon>Nitrospinota/Tectimicrobiota group</taxon>
        <taxon>Nitrospinota</taxon>
        <taxon>Nitrospinia</taxon>
        <taxon>Nitrospinales</taxon>
        <taxon>Nitrospinaceae</taxon>
        <taxon>Candidatus Nitronauta</taxon>
    </lineage>
</organism>
<dbReference type="GO" id="GO:0030234">
    <property type="term" value="F:enzyme regulator activity"/>
    <property type="evidence" value="ECO:0007669"/>
    <property type="project" value="InterPro"/>
</dbReference>
<gene>
    <name evidence="1" type="ORF">G3M70_16485</name>
</gene>
<dbReference type="AlphaFoldDB" id="A0A7T0BYN6"/>
<dbReference type="Proteomes" id="UP000594688">
    <property type="component" value="Chromosome"/>
</dbReference>
<name>A0A7T0BYN6_9BACT</name>
<protein>
    <submittedName>
        <fullName evidence="1">P-II family nitrogen regulator</fullName>
    </submittedName>
</protein>
<dbReference type="Pfam" id="PF00543">
    <property type="entry name" value="P-II"/>
    <property type="match status" value="1"/>
</dbReference>
<dbReference type="PROSITE" id="PS51343">
    <property type="entry name" value="PII_GLNB_DOM"/>
    <property type="match status" value="1"/>
</dbReference>
<accession>A0A7T0BYN6</accession>
<dbReference type="SMART" id="SM00938">
    <property type="entry name" value="P-II"/>
    <property type="match status" value="1"/>
</dbReference>
<dbReference type="InterPro" id="IPR015867">
    <property type="entry name" value="N-reg_PII/ATP_PRibTrfase_C"/>
</dbReference>